<evidence type="ECO:0000256" key="1">
    <source>
        <dbReference type="SAM" id="MobiDB-lite"/>
    </source>
</evidence>
<reference evidence="3 4" key="1">
    <citation type="submission" date="2019-07" db="EMBL/GenBank/DDBJ databases">
        <title>Microbispora hainanensis DSM 45428.</title>
        <authorList>
            <person name="Thawai C."/>
        </authorList>
    </citation>
    <scope>NUCLEOTIDE SEQUENCE [LARGE SCALE GENOMIC DNA]</scope>
    <source>
        <strain evidence="3 4">DSM 45428</strain>
    </source>
</reference>
<dbReference type="InterPro" id="IPR036086">
    <property type="entry name" value="ParB/Sulfiredoxin_sf"/>
</dbReference>
<evidence type="ECO:0000313" key="3">
    <source>
        <dbReference type="EMBL" id="TQS17267.1"/>
    </source>
</evidence>
<dbReference type="InterPro" id="IPR003115">
    <property type="entry name" value="ParB_N"/>
</dbReference>
<feature type="region of interest" description="Disordered" evidence="1">
    <location>
        <begin position="235"/>
        <end position="307"/>
    </location>
</feature>
<dbReference type="SUPFAM" id="SSF110849">
    <property type="entry name" value="ParB/Sulfiredoxin"/>
    <property type="match status" value="1"/>
</dbReference>
<feature type="compositionally biased region" description="Basic and acidic residues" evidence="1">
    <location>
        <begin position="235"/>
        <end position="253"/>
    </location>
</feature>
<evidence type="ECO:0000259" key="2">
    <source>
        <dbReference type="SMART" id="SM00470"/>
    </source>
</evidence>
<dbReference type="EMBL" id="VIRM01000048">
    <property type="protein sequence ID" value="TQS17267.1"/>
    <property type="molecule type" value="Genomic_DNA"/>
</dbReference>
<feature type="domain" description="ParB-like N-terminal" evidence="2">
    <location>
        <begin position="44"/>
        <end position="128"/>
    </location>
</feature>
<evidence type="ECO:0000313" key="4">
    <source>
        <dbReference type="Proteomes" id="UP000316541"/>
    </source>
</evidence>
<dbReference type="AlphaFoldDB" id="A0A544YKN9"/>
<dbReference type="Proteomes" id="UP000316541">
    <property type="component" value="Unassembled WGS sequence"/>
</dbReference>
<sequence>MKKSPRPCSFKEGPAVSLHTAADADRVLATRLPDVADLRHLPWEIVPVRHLTSSLSPRKRPEDPAHVRLLAETDRALDPLLVHRPTMRVIDGMHRLRAAVLKGRNEIAVRFFDGSEADAFVLSVRLNVGHGLPLTLDERKEAARRILASHPHWSDRAVAESTGLSAKTVATVRRRLDGQEGLQHSRVGRDGRSRPLSSIEGRRSAAALLAVNSEISLRELSRKTGLSVGTVRDVRERLGRGQDPIPERLRAREGSGAGPRGTTPPARDQDADVPSGAVRRVGEARRRPGGSRRRGETRPGRGAGESAETVVMLRKLARDPSLRATESGRLLLRMLLATEVGPAQWKEIAEAIPSHCMPLVRAVVLQRSEEWKQLASMVPAAFSA</sequence>
<feature type="region of interest" description="Disordered" evidence="1">
    <location>
        <begin position="175"/>
        <end position="199"/>
    </location>
</feature>
<dbReference type="SMART" id="SM00470">
    <property type="entry name" value="ParB"/>
    <property type="match status" value="1"/>
</dbReference>
<protein>
    <submittedName>
        <fullName evidence="3">Chromosome partitioning protein ParB</fullName>
    </submittedName>
</protein>
<comment type="caution">
    <text evidence="3">The sequence shown here is derived from an EMBL/GenBank/DDBJ whole genome shotgun (WGS) entry which is preliminary data.</text>
</comment>
<name>A0A544YKN9_9ACTN</name>
<gene>
    <name evidence="3" type="ORF">FLX08_30335</name>
</gene>
<organism evidence="3 4">
    <name type="scientific">Microbispora hainanensis</name>
    <dbReference type="NCBI Taxonomy" id="568844"/>
    <lineage>
        <taxon>Bacteria</taxon>
        <taxon>Bacillati</taxon>
        <taxon>Actinomycetota</taxon>
        <taxon>Actinomycetes</taxon>
        <taxon>Streptosporangiales</taxon>
        <taxon>Streptosporangiaceae</taxon>
        <taxon>Microbispora</taxon>
    </lineage>
</organism>
<accession>A0A544YKN9</accession>
<proteinExistence type="predicted"/>